<evidence type="ECO:0000256" key="8">
    <source>
        <dbReference type="SAM" id="MobiDB-lite"/>
    </source>
</evidence>
<reference evidence="11 12" key="1">
    <citation type="submission" date="2019-06" db="EMBL/GenBank/DDBJ databases">
        <title>Sequencing the genomes of 1000 actinobacteria strains.</title>
        <authorList>
            <person name="Klenk H.-P."/>
        </authorList>
    </citation>
    <scope>NUCLEOTIDE SEQUENCE [LARGE SCALE GENOMIC DNA]</scope>
    <source>
        <strain evidence="11 12">DSM 12362</strain>
    </source>
</reference>
<keyword evidence="1 7" id="KW-0963">Cytoplasm</keyword>
<dbReference type="AlphaFoldDB" id="A0A543KKG0"/>
<comment type="similarity">
    <text evidence="7">Belongs to the tRNA(Ile)-lysidine synthase family.</text>
</comment>
<dbReference type="NCBIfam" id="TIGR02432">
    <property type="entry name" value="lysidine_TilS_N"/>
    <property type="match status" value="1"/>
</dbReference>
<evidence type="ECO:0000256" key="1">
    <source>
        <dbReference type="ARBA" id="ARBA00022490"/>
    </source>
</evidence>
<dbReference type="CDD" id="cd01992">
    <property type="entry name" value="TilS_N"/>
    <property type="match status" value="1"/>
</dbReference>
<dbReference type="GO" id="GO:0005737">
    <property type="term" value="C:cytoplasm"/>
    <property type="evidence" value="ECO:0007669"/>
    <property type="project" value="UniProtKB-SubCell"/>
</dbReference>
<evidence type="ECO:0000313" key="11">
    <source>
        <dbReference type="EMBL" id="TQM95558.1"/>
    </source>
</evidence>
<evidence type="ECO:0000256" key="6">
    <source>
        <dbReference type="ARBA" id="ARBA00048539"/>
    </source>
</evidence>
<dbReference type="EC" id="6.3.4.19" evidence="7"/>
<dbReference type="GO" id="GO:0006400">
    <property type="term" value="P:tRNA modification"/>
    <property type="evidence" value="ECO:0007669"/>
    <property type="project" value="UniProtKB-UniRule"/>
</dbReference>
<dbReference type="Pfam" id="PF09179">
    <property type="entry name" value="TilS"/>
    <property type="match status" value="1"/>
</dbReference>
<gene>
    <name evidence="7" type="primary">tilS</name>
    <name evidence="11" type="ORF">FB476_0403</name>
</gene>
<dbReference type="InterPro" id="IPR014729">
    <property type="entry name" value="Rossmann-like_a/b/a_fold"/>
</dbReference>
<organism evidence="11 12">
    <name type="scientific">Ornithinimicrobium humiphilum</name>
    <dbReference type="NCBI Taxonomy" id="125288"/>
    <lineage>
        <taxon>Bacteria</taxon>
        <taxon>Bacillati</taxon>
        <taxon>Actinomycetota</taxon>
        <taxon>Actinomycetes</taxon>
        <taxon>Micrococcales</taxon>
        <taxon>Ornithinimicrobiaceae</taxon>
        <taxon>Ornithinimicrobium</taxon>
    </lineage>
</organism>
<evidence type="ECO:0000256" key="5">
    <source>
        <dbReference type="ARBA" id="ARBA00022840"/>
    </source>
</evidence>
<dbReference type="OrthoDB" id="5244702at2"/>
<comment type="caution">
    <text evidence="11">The sequence shown here is derived from an EMBL/GenBank/DDBJ whole genome shotgun (WGS) entry which is preliminary data.</text>
</comment>
<feature type="domain" description="tRNA(Ile)-lysidine synthase substrate-binding" evidence="10">
    <location>
        <begin position="275"/>
        <end position="334"/>
    </location>
</feature>
<name>A0A543KKG0_9MICO</name>
<keyword evidence="4 7" id="KW-0547">Nucleotide-binding</keyword>
<dbReference type="SUPFAM" id="SSF82829">
    <property type="entry name" value="MesJ substrate recognition domain-like"/>
    <property type="match status" value="1"/>
</dbReference>
<sequence>MPGPPPAVAAVRVAVRRALTEGALGDLSDPRPPGVGPGPDAPLLLVGCSGGADSLALAAGAAFVAPRLGWRAGAVVVDHGLQEGSAEVAATAAGRCRSLGLEPVVVAPVTVGQSSEGPEADARRARYAALATTAHRAGARAVLLGHTREDQAEQVLLGLARGSGARSLAGMPAERELDGAPGVLLARPLLGVPRATTRQACTELGLEPWEDPHNDDPRYARVRARRALADLGRDLGPGVVAGLARTADLLRDDADALDEAAATAHLELGEPPWPVDRLAPLPRAVRTRLWRRLALAAGSPGTDLTSAHLLAVDGLVTAWRGQGPLPLPGGIRAARTGDRVSVGPARS</sequence>
<keyword evidence="5 7" id="KW-0067">ATP-binding</keyword>
<dbReference type="GO" id="GO:0032267">
    <property type="term" value="F:tRNA(Ile)-lysidine synthase activity"/>
    <property type="evidence" value="ECO:0007669"/>
    <property type="project" value="UniProtKB-EC"/>
</dbReference>
<feature type="domain" description="tRNA(Ile)-lysidine/2-thiocytidine synthase N-terminal" evidence="9">
    <location>
        <begin position="44"/>
        <end position="226"/>
    </location>
</feature>
<protein>
    <recommendedName>
        <fullName evidence="7">tRNA(Ile)-lysidine synthase</fullName>
        <ecNumber evidence="7">6.3.4.19</ecNumber>
    </recommendedName>
    <alternativeName>
        <fullName evidence="7">tRNA(Ile)-2-lysyl-cytidine synthase</fullName>
    </alternativeName>
    <alternativeName>
        <fullName evidence="7">tRNA(Ile)-lysidine synthetase</fullName>
    </alternativeName>
</protein>
<evidence type="ECO:0000259" key="9">
    <source>
        <dbReference type="Pfam" id="PF01171"/>
    </source>
</evidence>
<dbReference type="Proteomes" id="UP000315133">
    <property type="component" value="Unassembled WGS sequence"/>
</dbReference>
<evidence type="ECO:0000256" key="3">
    <source>
        <dbReference type="ARBA" id="ARBA00022694"/>
    </source>
</evidence>
<accession>A0A543KKG0</accession>
<evidence type="ECO:0000313" key="12">
    <source>
        <dbReference type="Proteomes" id="UP000315133"/>
    </source>
</evidence>
<dbReference type="Gene3D" id="3.40.50.620">
    <property type="entry name" value="HUPs"/>
    <property type="match status" value="1"/>
</dbReference>
<dbReference type="InterPro" id="IPR012795">
    <property type="entry name" value="tRNA_Ile_lys_synt_N"/>
</dbReference>
<evidence type="ECO:0000256" key="7">
    <source>
        <dbReference type="HAMAP-Rule" id="MF_01161"/>
    </source>
</evidence>
<evidence type="ECO:0000259" key="10">
    <source>
        <dbReference type="Pfam" id="PF09179"/>
    </source>
</evidence>
<evidence type="ECO:0000256" key="4">
    <source>
        <dbReference type="ARBA" id="ARBA00022741"/>
    </source>
</evidence>
<dbReference type="SUPFAM" id="SSF52402">
    <property type="entry name" value="Adenine nucleotide alpha hydrolases-like"/>
    <property type="match status" value="1"/>
</dbReference>
<dbReference type="EMBL" id="VFPU01000001">
    <property type="protein sequence ID" value="TQM95558.1"/>
    <property type="molecule type" value="Genomic_DNA"/>
</dbReference>
<dbReference type="GO" id="GO:0005524">
    <property type="term" value="F:ATP binding"/>
    <property type="evidence" value="ECO:0007669"/>
    <property type="project" value="UniProtKB-UniRule"/>
</dbReference>
<evidence type="ECO:0000256" key="2">
    <source>
        <dbReference type="ARBA" id="ARBA00022598"/>
    </source>
</evidence>
<comment type="domain">
    <text evidence="7">The N-terminal region contains the highly conserved SGGXDS motif, predicted to be a P-loop motif involved in ATP binding.</text>
</comment>
<dbReference type="HAMAP" id="MF_01161">
    <property type="entry name" value="tRNA_Ile_lys_synt"/>
    <property type="match status" value="1"/>
</dbReference>
<dbReference type="Pfam" id="PF01171">
    <property type="entry name" value="ATP_bind_3"/>
    <property type="match status" value="1"/>
</dbReference>
<dbReference type="InterPro" id="IPR011063">
    <property type="entry name" value="TilS/TtcA_N"/>
</dbReference>
<dbReference type="RefSeq" id="WP_141817302.1">
    <property type="nucleotide sequence ID" value="NZ_BAAAIL010000003.1"/>
</dbReference>
<feature type="region of interest" description="Disordered" evidence="8">
    <location>
        <begin position="328"/>
        <end position="347"/>
    </location>
</feature>
<comment type="subcellular location">
    <subcellularLocation>
        <location evidence="7">Cytoplasm</location>
    </subcellularLocation>
</comment>
<dbReference type="PANTHER" id="PTHR43033">
    <property type="entry name" value="TRNA(ILE)-LYSIDINE SYNTHASE-RELATED"/>
    <property type="match status" value="1"/>
</dbReference>
<dbReference type="InterPro" id="IPR012094">
    <property type="entry name" value="tRNA_Ile_lys_synt"/>
</dbReference>
<proteinExistence type="inferred from homology"/>
<feature type="binding site" evidence="7">
    <location>
        <begin position="49"/>
        <end position="54"/>
    </location>
    <ligand>
        <name>ATP</name>
        <dbReference type="ChEBI" id="CHEBI:30616"/>
    </ligand>
</feature>
<comment type="function">
    <text evidence="7">Ligates lysine onto the cytidine present at position 34 of the AUA codon-specific tRNA(Ile) that contains the anticodon CAU, in an ATP-dependent manner. Cytidine is converted to lysidine, thus changing the amino acid specificity of the tRNA from methionine to isoleucine.</text>
</comment>
<comment type="catalytic activity">
    <reaction evidence="6 7">
        <text>cytidine(34) in tRNA(Ile2) + L-lysine + ATP = lysidine(34) in tRNA(Ile2) + AMP + diphosphate + H(+)</text>
        <dbReference type="Rhea" id="RHEA:43744"/>
        <dbReference type="Rhea" id="RHEA-COMP:10625"/>
        <dbReference type="Rhea" id="RHEA-COMP:10670"/>
        <dbReference type="ChEBI" id="CHEBI:15378"/>
        <dbReference type="ChEBI" id="CHEBI:30616"/>
        <dbReference type="ChEBI" id="CHEBI:32551"/>
        <dbReference type="ChEBI" id="CHEBI:33019"/>
        <dbReference type="ChEBI" id="CHEBI:82748"/>
        <dbReference type="ChEBI" id="CHEBI:83665"/>
        <dbReference type="ChEBI" id="CHEBI:456215"/>
        <dbReference type="EC" id="6.3.4.19"/>
    </reaction>
</comment>
<keyword evidence="12" id="KW-1185">Reference proteome</keyword>
<dbReference type="InterPro" id="IPR015262">
    <property type="entry name" value="tRNA_Ile_lys_synt_subst-bd"/>
</dbReference>
<keyword evidence="2 7" id="KW-0436">Ligase</keyword>
<dbReference type="PANTHER" id="PTHR43033:SF1">
    <property type="entry name" value="TRNA(ILE)-LYSIDINE SYNTHASE-RELATED"/>
    <property type="match status" value="1"/>
</dbReference>
<keyword evidence="3 7" id="KW-0819">tRNA processing</keyword>